<evidence type="ECO:0000256" key="1">
    <source>
        <dbReference type="ARBA" id="ARBA00001974"/>
    </source>
</evidence>
<dbReference type="EMBL" id="AMCK01000021">
    <property type="protein sequence ID" value="EKB43988.1"/>
    <property type="molecule type" value="Genomic_DNA"/>
</dbReference>
<dbReference type="InterPro" id="IPR027477">
    <property type="entry name" value="Succ_DH/fumarate_Rdtase_cat_sf"/>
</dbReference>
<keyword evidence="4" id="KW-0560">Oxidoreductase</keyword>
<keyword evidence="3" id="KW-0274">FAD</keyword>
<accession>K1KZP8</accession>
<evidence type="ECO:0000313" key="6">
    <source>
        <dbReference type="EMBL" id="EKB43988.1"/>
    </source>
</evidence>
<protein>
    <submittedName>
        <fullName evidence="6">Fumarate reductase flavoprotein subunit</fullName>
    </submittedName>
</protein>
<evidence type="ECO:0000313" key="7">
    <source>
        <dbReference type="Proteomes" id="UP000004738"/>
    </source>
</evidence>
<dbReference type="InterPro" id="IPR003953">
    <property type="entry name" value="FAD-dep_OxRdtase_2_FAD-bd"/>
</dbReference>
<reference evidence="6 7" key="1">
    <citation type="journal article" date="2012" name="J. Bacteriol.">
        <title>Draft Genome Sequence of Bacillus isronensis Strain B3W22, Isolated from the Upper Atmosphere.</title>
        <authorList>
            <person name="Shivaji S."/>
            <person name="Ara S."/>
            <person name="Singh S.K."/>
            <person name="Bandi S."/>
            <person name="Singh A."/>
            <person name="Pinnaka A.K."/>
        </authorList>
    </citation>
    <scope>NUCLEOTIDE SEQUENCE [LARGE SCALE GENOMIC DNA]</scope>
    <source>
        <strain evidence="6 7">B3W22</strain>
    </source>
</reference>
<gene>
    <name evidence="6" type="primary">ifcA_3</name>
    <name evidence="6" type="ORF">B857_03220</name>
</gene>
<organism evidence="6 7">
    <name type="scientific">Solibacillus isronensis B3W22</name>
    <dbReference type="NCBI Taxonomy" id="1224748"/>
    <lineage>
        <taxon>Bacteria</taxon>
        <taxon>Bacillati</taxon>
        <taxon>Bacillota</taxon>
        <taxon>Bacilli</taxon>
        <taxon>Bacillales</taxon>
        <taxon>Caryophanaceae</taxon>
        <taxon>Solibacillus</taxon>
    </lineage>
</organism>
<dbReference type="Proteomes" id="UP000004738">
    <property type="component" value="Unassembled WGS sequence"/>
</dbReference>
<dbReference type="Gene3D" id="3.90.700.10">
    <property type="entry name" value="Succinate dehydrogenase/fumarate reductase flavoprotein, catalytic domain"/>
    <property type="match status" value="1"/>
</dbReference>
<dbReference type="InterPro" id="IPR050315">
    <property type="entry name" value="FAD-oxidoreductase_2"/>
</dbReference>
<sequence>MDMSGVDYDLVIVGCGAAGTASALAAAEQAKEQNENLTIAILERAPFEQRGGNTRWTAAYMRMENIDKPADGIVEDMVTFSDSFMDRAYAETLRDEAGETLRWVESKGVDFDFLPTMFLTASKPRLLPVGGGRAIIDALTLRARALGVEIIYETTAWDLTLDGDGAINGIKVRMAEGTSIVLKTNAVILGAGGFQGNKEMMAQYIGRDAHKIPPVSDGGLFNKGEAIRMALNIGAAGKGQFDAFHAETVDPRSKREEAGVMLFPYAILVNKQGKRFTDEGVTTIDEQYEEVARKIFYECEDHIAYMITDQKIYNIPNYEEALQTDIPAIVGETIEDIANQIGVNAENLKHTIDEFNAACPTGEFIYNRVDGLATTGLALNKSNWSIPINEGPFIAYPIICCNVFTNGGLATDLNGRVLTGDEVAIPGLYAVGETSGVYYGKYPGGTSVLRCLVFGRRAGHDAIRYIGEKEKSYQ</sequence>
<dbReference type="AlphaFoldDB" id="K1KZP8"/>
<dbReference type="Pfam" id="PF00890">
    <property type="entry name" value="FAD_binding_2"/>
    <property type="match status" value="1"/>
</dbReference>
<feature type="domain" description="FAD-dependent oxidoreductase 2 FAD-binding" evidence="5">
    <location>
        <begin position="9"/>
        <end position="447"/>
    </location>
</feature>
<evidence type="ECO:0000259" key="5">
    <source>
        <dbReference type="Pfam" id="PF00890"/>
    </source>
</evidence>
<dbReference type="GO" id="GO:0033765">
    <property type="term" value="F:steroid dehydrogenase activity, acting on the CH-CH group of donors"/>
    <property type="evidence" value="ECO:0007669"/>
    <property type="project" value="UniProtKB-ARBA"/>
</dbReference>
<dbReference type="SUPFAM" id="SSF51905">
    <property type="entry name" value="FAD/NAD(P)-binding domain"/>
    <property type="match status" value="1"/>
</dbReference>
<evidence type="ECO:0000256" key="3">
    <source>
        <dbReference type="ARBA" id="ARBA00022827"/>
    </source>
</evidence>
<evidence type="ECO:0000256" key="4">
    <source>
        <dbReference type="ARBA" id="ARBA00023002"/>
    </source>
</evidence>
<name>K1KZP8_9BACL</name>
<dbReference type="PANTHER" id="PTHR43400">
    <property type="entry name" value="FUMARATE REDUCTASE"/>
    <property type="match status" value="1"/>
</dbReference>
<keyword evidence="7" id="KW-1185">Reference proteome</keyword>
<dbReference type="PANTHER" id="PTHR43400:SF7">
    <property type="entry name" value="FAD-DEPENDENT OXIDOREDUCTASE 2 FAD BINDING DOMAIN-CONTAINING PROTEIN"/>
    <property type="match status" value="1"/>
</dbReference>
<comment type="caution">
    <text evidence="6">The sequence shown here is derived from an EMBL/GenBank/DDBJ whole genome shotgun (WGS) entry which is preliminary data.</text>
</comment>
<keyword evidence="2" id="KW-0285">Flavoprotein</keyword>
<dbReference type="SUPFAM" id="SSF56425">
    <property type="entry name" value="Succinate dehydrogenase/fumarate reductase flavoprotein, catalytic domain"/>
    <property type="match status" value="1"/>
</dbReference>
<dbReference type="Gene3D" id="3.50.50.60">
    <property type="entry name" value="FAD/NAD(P)-binding domain"/>
    <property type="match status" value="1"/>
</dbReference>
<proteinExistence type="predicted"/>
<evidence type="ECO:0000256" key="2">
    <source>
        <dbReference type="ARBA" id="ARBA00022630"/>
    </source>
</evidence>
<dbReference type="PATRIC" id="fig|1224748.3.peg.3186"/>
<dbReference type="InterPro" id="IPR036188">
    <property type="entry name" value="FAD/NAD-bd_sf"/>
</dbReference>
<comment type="cofactor">
    <cofactor evidence="1">
        <name>FAD</name>
        <dbReference type="ChEBI" id="CHEBI:57692"/>
    </cofactor>
</comment>